<dbReference type="SUPFAM" id="SSF53850">
    <property type="entry name" value="Periplasmic binding protein-like II"/>
    <property type="match status" value="1"/>
</dbReference>
<proteinExistence type="predicted"/>
<protein>
    <submittedName>
        <fullName evidence="1">PROX protein</fullName>
    </submittedName>
</protein>
<accession>A0A2D3W4B1</accession>
<evidence type="ECO:0000313" key="1">
    <source>
        <dbReference type="EMBL" id="DAB36201.1"/>
    </source>
</evidence>
<sequence>FSIGVAKGSKEPSAAQELVGFLTSEENYPRLVAQGLVPAATTHAIAKEK</sequence>
<dbReference type="EMBL" id="DLUG01000163">
    <property type="protein sequence ID" value="DAB36201.1"/>
    <property type="molecule type" value="Genomic_DNA"/>
</dbReference>
<name>A0A2D3W4B1_9BACT</name>
<reference evidence="1 2" key="1">
    <citation type="journal article" date="2017" name="Front. Microbiol.">
        <title>Comparative Genomic Analysis of the Class Epsilonproteobacteria and Proposed Reclassification to Epsilonbacteraeota (phyl. nov.).</title>
        <authorList>
            <person name="Waite D.W."/>
            <person name="Vanwonterghem I."/>
            <person name="Rinke C."/>
            <person name="Parks D.H."/>
            <person name="Zhang Y."/>
            <person name="Takai K."/>
            <person name="Sievert S.M."/>
            <person name="Simon J."/>
            <person name="Campbell B.J."/>
            <person name="Hanson T.E."/>
            <person name="Woyke T."/>
            <person name="Klotz M.G."/>
            <person name="Hugenholtz P."/>
        </authorList>
    </citation>
    <scope>NUCLEOTIDE SEQUENCE [LARGE SCALE GENOMIC DNA]</scope>
    <source>
        <strain evidence="1">UBA11420</strain>
    </source>
</reference>
<dbReference type="AlphaFoldDB" id="A0A2D3W4B1"/>
<dbReference type="Proteomes" id="UP000231638">
    <property type="component" value="Unassembled WGS sequence"/>
</dbReference>
<evidence type="ECO:0000313" key="2">
    <source>
        <dbReference type="Proteomes" id="UP000231638"/>
    </source>
</evidence>
<gene>
    <name evidence="1" type="ORF">CFH80_06110</name>
</gene>
<feature type="non-terminal residue" evidence="1">
    <location>
        <position position="1"/>
    </location>
</feature>
<comment type="caution">
    <text evidence="1">The sequence shown here is derived from an EMBL/GenBank/DDBJ whole genome shotgun (WGS) entry which is preliminary data.</text>
</comment>
<organism evidence="1 2">
    <name type="scientific">Sulfurospirillum cavolei</name>
    <dbReference type="NCBI Taxonomy" id="366522"/>
    <lineage>
        <taxon>Bacteria</taxon>
        <taxon>Pseudomonadati</taxon>
        <taxon>Campylobacterota</taxon>
        <taxon>Epsilonproteobacteria</taxon>
        <taxon>Campylobacterales</taxon>
        <taxon>Sulfurospirillaceae</taxon>
        <taxon>Sulfurospirillum</taxon>
    </lineage>
</organism>